<feature type="transmembrane region" description="Helical" evidence="6">
    <location>
        <begin position="121"/>
        <end position="141"/>
    </location>
</feature>
<reference evidence="7" key="2">
    <citation type="submission" date="2021-09" db="EMBL/GenBank/DDBJ databases">
        <authorList>
            <person name="Jia N."/>
            <person name="Wang J."/>
            <person name="Shi W."/>
            <person name="Du L."/>
            <person name="Sun Y."/>
            <person name="Zhan W."/>
            <person name="Jiang J."/>
            <person name="Wang Q."/>
            <person name="Zhang B."/>
            <person name="Ji P."/>
            <person name="Sakyi L.B."/>
            <person name="Cui X."/>
            <person name="Yuan T."/>
            <person name="Jiang B."/>
            <person name="Yang W."/>
            <person name="Lam T.T.-Y."/>
            <person name="Chang Q."/>
            <person name="Ding S."/>
            <person name="Wang X."/>
            <person name="Zhu J."/>
            <person name="Ruan X."/>
            <person name="Zhao L."/>
            <person name="Wei J."/>
            <person name="Que T."/>
            <person name="Du C."/>
            <person name="Cheng J."/>
            <person name="Dai P."/>
            <person name="Han X."/>
            <person name="Huang E."/>
            <person name="Gao Y."/>
            <person name="Liu J."/>
            <person name="Shao H."/>
            <person name="Ye R."/>
            <person name="Li L."/>
            <person name="Wei W."/>
            <person name="Wang X."/>
            <person name="Wang C."/>
            <person name="Huo Q."/>
            <person name="Li W."/>
            <person name="Guo W."/>
            <person name="Chen H."/>
            <person name="Chen S."/>
            <person name="Zhou L."/>
            <person name="Zhou L."/>
            <person name="Ni X."/>
            <person name="Tian J."/>
            <person name="Zhou Y."/>
            <person name="Sheng Y."/>
            <person name="Liu T."/>
            <person name="Pan Y."/>
            <person name="Xia L."/>
            <person name="Li J."/>
            <person name="Zhao F."/>
            <person name="Cao W."/>
        </authorList>
    </citation>
    <scope>NUCLEOTIDE SEQUENCE</scope>
    <source>
        <strain evidence="7">Rsan-2018</strain>
        <tissue evidence="7">Larvae</tissue>
    </source>
</reference>
<dbReference type="EMBL" id="JABSTV010001254">
    <property type="protein sequence ID" value="KAH7940041.1"/>
    <property type="molecule type" value="Genomic_DNA"/>
</dbReference>
<dbReference type="VEuPathDB" id="VectorBase:RSAN_050035"/>
<sequence length="505" mass="56490">MPERQRSVTGWRATHVVAYLLAMGTSIAALVCYRKMNARLHTTVDKCLLFTKPWIDVDSSTGKCQIDYTRIEWSSDKLCNYVTFALLASFVYSIVAVWFFVMCAPSRGSQLHDSIVHVWKIVAPASLLSGVMALITLVMAWKVTNGMNIFFHDLNMGVQRNCSTSSMIGWKDNTVALLLADRVPTKIFVWLVFFCWMFATMALVIRCATAADFSENKRDTMAEHRNLNVWRATHILIYICSIGTSLGALLSYRNMNSSLETTMGKCMLYTQPWVELNVKTGNCRIDLARTEWGGDVLCNFVLFSMLASFVYGIISVWFFIMCAPSRHLPEDDSIVHVWKIVPPATTLSTVLALLTLIMAWLVTSGVNTFFYELELRVLRNCTTRAGGPAAWENDSVATLYNERLTTQIFVWLIVLCWVMATLSLVCRCMTAADFGTSGDSTQHPGGEMVTYLGGLVSSLYRAGRQPTVAVAQVTARPRPTQEQRGQVAPIMPVQVAEIVNELMES</sequence>
<keyword evidence="8" id="KW-1185">Reference proteome</keyword>
<feature type="transmembrane region" description="Helical" evidence="6">
    <location>
        <begin position="296"/>
        <end position="320"/>
    </location>
</feature>
<proteinExistence type="inferred from homology"/>
<protein>
    <submittedName>
        <fullName evidence="7">Uncharacterized protein</fullName>
    </submittedName>
</protein>
<dbReference type="InterPro" id="IPR029673">
    <property type="entry name" value="TMEM179"/>
</dbReference>
<feature type="transmembrane region" description="Helical" evidence="6">
    <location>
        <begin position="16"/>
        <end position="33"/>
    </location>
</feature>
<keyword evidence="3 6" id="KW-1133">Transmembrane helix</keyword>
<keyword evidence="4 6" id="KW-0472">Membrane</keyword>
<accession>A0A9D4SQS5</accession>
<comment type="caution">
    <text evidence="7">The sequence shown here is derived from an EMBL/GenBank/DDBJ whole genome shotgun (WGS) entry which is preliminary data.</text>
</comment>
<gene>
    <name evidence="7" type="ORF">HPB52_020554</name>
</gene>
<evidence type="ECO:0000256" key="1">
    <source>
        <dbReference type="ARBA" id="ARBA00004141"/>
    </source>
</evidence>
<evidence type="ECO:0000256" key="5">
    <source>
        <dbReference type="ARBA" id="ARBA00093776"/>
    </source>
</evidence>
<comment type="similarity">
    <text evidence="5">Belongs to the TMEM179 family.</text>
</comment>
<dbReference type="Pfam" id="PF26158">
    <property type="entry name" value="Claudin_TMEM179-179B"/>
    <property type="match status" value="2"/>
</dbReference>
<keyword evidence="2 6" id="KW-0812">Transmembrane</keyword>
<feature type="transmembrane region" description="Helical" evidence="6">
    <location>
        <begin position="408"/>
        <end position="425"/>
    </location>
</feature>
<organism evidence="7 8">
    <name type="scientific">Rhipicephalus sanguineus</name>
    <name type="common">Brown dog tick</name>
    <name type="synonym">Ixodes sanguineus</name>
    <dbReference type="NCBI Taxonomy" id="34632"/>
    <lineage>
        <taxon>Eukaryota</taxon>
        <taxon>Metazoa</taxon>
        <taxon>Ecdysozoa</taxon>
        <taxon>Arthropoda</taxon>
        <taxon>Chelicerata</taxon>
        <taxon>Arachnida</taxon>
        <taxon>Acari</taxon>
        <taxon>Parasitiformes</taxon>
        <taxon>Ixodida</taxon>
        <taxon>Ixodoidea</taxon>
        <taxon>Ixodidae</taxon>
        <taxon>Rhipicephalinae</taxon>
        <taxon>Rhipicephalus</taxon>
        <taxon>Rhipicephalus</taxon>
    </lineage>
</organism>
<evidence type="ECO:0000313" key="8">
    <source>
        <dbReference type="Proteomes" id="UP000821837"/>
    </source>
</evidence>
<evidence type="ECO:0000256" key="4">
    <source>
        <dbReference type="ARBA" id="ARBA00023136"/>
    </source>
</evidence>
<feature type="transmembrane region" description="Helical" evidence="6">
    <location>
        <begin position="78"/>
        <end position="101"/>
    </location>
</feature>
<feature type="transmembrane region" description="Helical" evidence="6">
    <location>
        <begin position="231"/>
        <end position="252"/>
    </location>
</feature>
<evidence type="ECO:0000256" key="2">
    <source>
        <dbReference type="ARBA" id="ARBA00022692"/>
    </source>
</evidence>
<evidence type="ECO:0000313" key="7">
    <source>
        <dbReference type="EMBL" id="KAH7940041.1"/>
    </source>
</evidence>
<dbReference type="PANTHER" id="PTHR31872:SF4">
    <property type="entry name" value="TRANSMEMBRANE PROTEIN 179"/>
    <property type="match status" value="1"/>
</dbReference>
<feature type="transmembrane region" description="Helical" evidence="6">
    <location>
        <begin position="340"/>
        <end position="362"/>
    </location>
</feature>
<evidence type="ECO:0000256" key="6">
    <source>
        <dbReference type="SAM" id="Phobius"/>
    </source>
</evidence>
<reference evidence="7" key="1">
    <citation type="journal article" date="2020" name="Cell">
        <title>Large-Scale Comparative Analyses of Tick Genomes Elucidate Their Genetic Diversity and Vector Capacities.</title>
        <authorList>
            <consortium name="Tick Genome and Microbiome Consortium (TIGMIC)"/>
            <person name="Jia N."/>
            <person name="Wang J."/>
            <person name="Shi W."/>
            <person name="Du L."/>
            <person name="Sun Y."/>
            <person name="Zhan W."/>
            <person name="Jiang J.F."/>
            <person name="Wang Q."/>
            <person name="Zhang B."/>
            <person name="Ji P."/>
            <person name="Bell-Sakyi L."/>
            <person name="Cui X.M."/>
            <person name="Yuan T.T."/>
            <person name="Jiang B.G."/>
            <person name="Yang W.F."/>
            <person name="Lam T.T."/>
            <person name="Chang Q.C."/>
            <person name="Ding S.J."/>
            <person name="Wang X.J."/>
            <person name="Zhu J.G."/>
            <person name="Ruan X.D."/>
            <person name="Zhao L."/>
            <person name="Wei J.T."/>
            <person name="Ye R.Z."/>
            <person name="Que T.C."/>
            <person name="Du C.H."/>
            <person name="Zhou Y.H."/>
            <person name="Cheng J.X."/>
            <person name="Dai P.F."/>
            <person name="Guo W.B."/>
            <person name="Han X.H."/>
            <person name="Huang E.J."/>
            <person name="Li L.F."/>
            <person name="Wei W."/>
            <person name="Gao Y.C."/>
            <person name="Liu J.Z."/>
            <person name="Shao H.Z."/>
            <person name="Wang X."/>
            <person name="Wang C.C."/>
            <person name="Yang T.C."/>
            <person name="Huo Q.B."/>
            <person name="Li W."/>
            <person name="Chen H.Y."/>
            <person name="Chen S.E."/>
            <person name="Zhou L.G."/>
            <person name="Ni X.B."/>
            <person name="Tian J.H."/>
            <person name="Sheng Y."/>
            <person name="Liu T."/>
            <person name="Pan Y.S."/>
            <person name="Xia L.Y."/>
            <person name="Li J."/>
            <person name="Zhao F."/>
            <person name="Cao W.C."/>
        </authorList>
    </citation>
    <scope>NUCLEOTIDE SEQUENCE</scope>
    <source>
        <strain evidence="7">Rsan-2018</strain>
    </source>
</reference>
<name>A0A9D4SQS5_RHISA</name>
<dbReference type="Proteomes" id="UP000821837">
    <property type="component" value="Chromosome 8"/>
</dbReference>
<dbReference type="PANTHER" id="PTHR31872">
    <property type="entry name" value="TRANSMEMBRANE PROTEIN 179"/>
    <property type="match status" value="1"/>
</dbReference>
<dbReference type="InterPro" id="IPR059010">
    <property type="entry name" value="TMEM179-179B"/>
</dbReference>
<dbReference type="AlphaFoldDB" id="A0A9D4SQS5"/>
<dbReference type="VEuPathDB" id="VectorBase:RSAN_034610"/>
<feature type="transmembrane region" description="Helical" evidence="6">
    <location>
        <begin position="187"/>
        <end position="211"/>
    </location>
</feature>
<evidence type="ECO:0000256" key="3">
    <source>
        <dbReference type="ARBA" id="ARBA00022989"/>
    </source>
</evidence>
<comment type="subcellular location">
    <subcellularLocation>
        <location evidence="1">Membrane</location>
        <topology evidence="1">Multi-pass membrane protein</topology>
    </subcellularLocation>
</comment>